<sequence>MNGSNEFLNSLPIHNSKNWNGWSKLMKSLFSFHETLEMVTNSVPELADNAIIALKAQAWIKHGGLEKFKGKKDKTQSKKSWSNPQKHKIDDRASESSKIGEGNSNQKDMEKKDWNSGDPINKPLMSYGIDEEIDKVEVQANVDIPVKVVADIPDITEVEEGMSSTS</sequence>
<accession>A0A9D4ZW67</accession>
<gene>
    <name evidence="2" type="ORF">KIW84_073145</name>
</gene>
<evidence type="ECO:0000256" key="1">
    <source>
        <dbReference type="SAM" id="MobiDB-lite"/>
    </source>
</evidence>
<reference evidence="2 3" key="1">
    <citation type="journal article" date="2022" name="Nat. Genet.">
        <title>Improved pea reference genome and pan-genome highlight genomic features and evolutionary characteristics.</title>
        <authorList>
            <person name="Yang T."/>
            <person name="Liu R."/>
            <person name="Luo Y."/>
            <person name="Hu S."/>
            <person name="Wang D."/>
            <person name="Wang C."/>
            <person name="Pandey M.K."/>
            <person name="Ge S."/>
            <person name="Xu Q."/>
            <person name="Li N."/>
            <person name="Li G."/>
            <person name="Huang Y."/>
            <person name="Saxena R.K."/>
            <person name="Ji Y."/>
            <person name="Li M."/>
            <person name="Yan X."/>
            <person name="He Y."/>
            <person name="Liu Y."/>
            <person name="Wang X."/>
            <person name="Xiang C."/>
            <person name="Varshney R.K."/>
            <person name="Ding H."/>
            <person name="Gao S."/>
            <person name="Zong X."/>
        </authorList>
    </citation>
    <scope>NUCLEOTIDE SEQUENCE [LARGE SCALE GENOMIC DNA]</scope>
    <source>
        <strain evidence="2 3">cv. Zhongwan 6</strain>
    </source>
</reference>
<feature type="region of interest" description="Disordered" evidence="1">
    <location>
        <begin position="65"/>
        <end position="125"/>
    </location>
</feature>
<evidence type="ECO:0000313" key="3">
    <source>
        <dbReference type="Proteomes" id="UP001058974"/>
    </source>
</evidence>
<name>A0A9D4ZW67_PEA</name>
<dbReference type="Gramene" id="Psat07G0314500-T1">
    <property type="protein sequence ID" value="KAI5386886.1"/>
    <property type="gene ID" value="KIW84_073145"/>
</dbReference>
<feature type="compositionally biased region" description="Basic and acidic residues" evidence="1">
    <location>
        <begin position="65"/>
        <end position="76"/>
    </location>
</feature>
<comment type="caution">
    <text evidence="2">The sequence shown here is derived from an EMBL/GenBank/DDBJ whole genome shotgun (WGS) entry which is preliminary data.</text>
</comment>
<dbReference type="AlphaFoldDB" id="A0A9D4ZW67"/>
<proteinExistence type="predicted"/>
<evidence type="ECO:0000313" key="2">
    <source>
        <dbReference type="EMBL" id="KAI5386886.1"/>
    </source>
</evidence>
<organism evidence="2 3">
    <name type="scientific">Pisum sativum</name>
    <name type="common">Garden pea</name>
    <name type="synonym">Lathyrus oleraceus</name>
    <dbReference type="NCBI Taxonomy" id="3888"/>
    <lineage>
        <taxon>Eukaryota</taxon>
        <taxon>Viridiplantae</taxon>
        <taxon>Streptophyta</taxon>
        <taxon>Embryophyta</taxon>
        <taxon>Tracheophyta</taxon>
        <taxon>Spermatophyta</taxon>
        <taxon>Magnoliopsida</taxon>
        <taxon>eudicotyledons</taxon>
        <taxon>Gunneridae</taxon>
        <taxon>Pentapetalae</taxon>
        <taxon>rosids</taxon>
        <taxon>fabids</taxon>
        <taxon>Fabales</taxon>
        <taxon>Fabaceae</taxon>
        <taxon>Papilionoideae</taxon>
        <taxon>50 kb inversion clade</taxon>
        <taxon>NPAAA clade</taxon>
        <taxon>Hologalegina</taxon>
        <taxon>IRL clade</taxon>
        <taxon>Fabeae</taxon>
        <taxon>Lathyrus</taxon>
    </lineage>
</organism>
<keyword evidence="3" id="KW-1185">Reference proteome</keyword>
<dbReference type="Proteomes" id="UP001058974">
    <property type="component" value="Chromosome 7"/>
</dbReference>
<dbReference type="EMBL" id="JAMSHJ010000007">
    <property type="protein sequence ID" value="KAI5386886.1"/>
    <property type="molecule type" value="Genomic_DNA"/>
</dbReference>
<protein>
    <submittedName>
        <fullName evidence="2">Uncharacterized protein</fullName>
    </submittedName>
</protein>